<feature type="region of interest" description="Disordered" evidence="1">
    <location>
        <begin position="152"/>
        <end position="240"/>
    </location>
</feature>
<dbReference type="EMBL" id="JAAVMX010000005">
    <property type="protein sequence ID" value="KAF4508143.1"/>
    <property type="molecule type" value="Genomic_DNA"/>
</dbReference>
<feature type="compositionally biased region" description="Basic and acidic residues" evidence="1">
    <location>
        <begin position="160"/>
        <end position="174"/>
    </location>
</feature>
<dbReference type="InterPro" id="IPR006708">
    <property type="entry name" value="Pex19"/>
</dbReference>
<dbReference type="GO" id="GO:0033328">
    <property type="term" value="F:peroxisome membrane targeting sequence binding"/>
    <property type="evidence" value="ECO:0007669"/>
    <property type="project" value="TreeGrafter"/>
</dbReference>
<comment type="caution">
    <text evidence="2">The sequence shown here is derived from an EMBL/GenBank/DDBJ whole genome shotgun (WGS) entry which is preliminary data.</text>
</comment>
<dbReference type="InterPro" id="IPR038322">
    <property type="entry name" value="Pex19_C_sf"/>
</dbReference>
<reference evidence="2 3" key="1">
    <citation type="journal article" date="2020" name="Genome Biol. Evol.">
        <title>A new high-quality draft genome assembly of the Chinese cordyceps Ophiocordyceps sinensis.</title>
        <authorList>
            <person name="Shu R."/>
            <person name="Zhang J."/>
            <person name="Meng Q."/>
            <person name="Zhang H."/>
            <person name="Zhou G."/>
            <person name="Li M."/>
            <person name="Wu P."/>
            <person name="Zhao Y."/>
            <person name="Chen C."/>
            <person name="Qin Q."/>
        </authorList>
    </citation>
    <scope>NUCLEOTIDE SEQUENCE [LARGE SCALE GENOMIC DNA]</scope>
    <source>
        <strain evidence="2 3">IOZ07</strain>
    </source>
</reference>
<evidence type="ECO:0000313" key="3">
    <source>
        <dbReference type="Proteomes" id="UP000557566"/>
    </source>
</evidence>
<dbReference type="PANTHER" id="PTHR12774:SF2">
    <property type="entry name" value="PEROXISOMAL BIOGENESIS FACTOR 19"/>
    <property type="match status" value="1"/>
</dbReference>
<evidence type="ECO:0008006" key="4">
    <source>
        <dbReference type="Google" id="ProtNLM"/>
    </source>
</evidence>
<feature type="compositionally biased region" description="Low complexity" evidence="1">
    <location>
        <begin position="177"/>
        <end position="186"/>
    </location>
</feature>
<protein>
    <recommendedName>
        <fullName evidence="4">Peroxin</fullName>
    </recommendedName>
</protein>
<feature type="compositionally biased region" description="Acidic residues" evidence="1">
    <location>
        <begin position="40"/>
        <end position="61"/>
    </location>
</feature>
<dbReference type="GO" id="GO:0045046">
    <property type="term" value="P:protein import into peroxisome membrane"/>
    <property type="evidence" value="ECO:0007669"/>
    <property type="project" value="TreeGrafter"/>
</dbReference>
<gene>
    <name evidence="2" type="ORF">G6O67_004559</name>
</gene>
<evidence type="ECO:0000256" key="1">
    <source>
        <dbReference type="SAM" id="MobiDB-lite"/>
    </source>
</evidence>
<proteinExistence type="predicted"/>
<dbReference type="Proteomes" id="UP000557566">
    <property type="component" value="Unassembled WGS sequence"/>
</dbReference>
<dbReference type="PANTHER" id="PTHR12774">
    <property type="entry name" value="PEROXISOMAL BIOGENESIS FACTOR 19"/>
    <property type="match status" value="1"/>
</dbReference>
<dbReference type="GO" id="GO:0005778">
    <property type="term" value="C:peroxisomal membrane"/>
    <property type="evidence" value="ECO:0007669"/>
    <property type="project" value="TreeGrafter"/>
</dbReference>
<feature type="compositionally biased region" description="Polar residues" evidence="1">
    <location>
        <begin position="86"/>
        <end position="99"/>
    </location>
</feature>
<dbReference type="AlphaFoldDB" id="A0A8H4V4L7"/>
<accession>A0A8H4V4L7</accession>
<feature type="compositionally biased region" description="Low complexity" evidence="1">
    <location>
        <begin position="193"/>
        <end position="210"/>
    </location>
</feature>
<keyword evidence="3" id="KW-1185">Reference proteome</keyword>
<feature type="region of interest" description="Disordered" evidence="1">
    <location>
        <begin position="1"/>
        <end position="128"/>
    </location>
</feature>
<feature type="compositionally biased region" description="Polar residues" evidence="1">
    <location>
        <begin position="17"/>
        <end position="28"/>
    </location>
</feature>
<name>A0A8H4V4L7_9HYPO</name>
<dbReference type="Pfam" id="PF04614">
    <property type="entry name" value="Pex19"/>
    <property type="match status" value="1"/>
</dbReference>
<organism evidence="2 3">
    <name type="scientific">Ophiocordyceps sinensis</name>
    <dbReference type="NCBI Taxonomy" id="72228"/>
    <lineage>
        <taxon>Eukaryota</taxon>
        <taxon>Fungi</taxon>
        <taxon>Dikarya</taxon>
        <taxon>Ascomycota</taxon>
        <taxon>Pezizomycotina</taxon>
        <taxon>Sordariomycetes</taxon>
        <taxon>Hypocreomycetidae</taxon>
        <taxon>Hypocreales</taxon>
        <taxon>Ophiocordycipitaceae</taxon>
        <taxon>Ophiocordyceps</taxon>
    </lineage>
</organism>
<dbReference type="OrthoDB" id="21292at2759"/>
<evidence type="ECO:0000313" key="2">
    <source>
        <dbReference type="EMBL" id="KAF4508143.1"/>
    </source>
</evidence>
<sequence>MDPNPGATAEPKHETGSKGTNAHANTNPAVAAQPAVPLDVVDEDVPDPDEDDLDDLDDMLDDFSAAKLSANNVSRPVEPSAASKANAPQPSSSGTQKSPYNDMDGEELTMQLQAGVDDMIGELKQSPELQEQFEEMLKKMLVADAEGPDQLEKVFNQMLQEEKDVDKAAAETEKQTPAAPREAAGPRPEKSAKASSSAKSPPSDAGADASFQDTIRRTMERMQMSGEQATAAAASEGGEDFMSEMLKQLSEGTVGAEGSDDDFSKMLMGMMEQLTNKDILFEPMKELHDKFPGWFDKNKGSTSAGDLKRYEEQQMLVGEIVAKFEQNTYSDANVADREYIVERMQKMQAAGSPPADLVGDMASAQEAFNAADDQCNPQ</sequence>
<dbReference type="Gene3D" id="1.20.120.900">
    <property type="entry name" value="Pex19, mPTS binding domain"/>
    <property type="match status" value="1"/>
</dbReference>